<sequence>MLLCGIIDELTKSAPETHAVSFFFCQATDVRINHATSVLRGLISMMVDQQPILISHVRKQYDKAGKQVFEDVNAWEALSEILASILEDPLLRTTYLIIDALDECTMGLYRLLEFVAQKSSAYPHIKWIVSSRNWPTIEETLDTLSQKTKLCLELNETSVAKAVAIFINYKVQKLAEKKKYNNENRDAVFQHLSSNAHGTFLWVALVCKELTHVSKRHVRKKLQDFPSGLDELYKRMLNQIRGLDDAELCKSLLGVMTTVYRPITFDELMSCIDLPEDIAHDYAEAYESLEEIIGLCGSFLTIRGRTISLVHQSAKDFLLQEAEIFPGGEDIVHYSIFSRSLRAMARTLRRDIYSLVHPGCPIEQVNQPDPDPLAAIDYACIYWVDHLCRCSPNKNAIGDLQDSGPVGIFFRNHYLHWLEALSLSRNLSGGVASILKLENLLQVCFYSYSSKHDSDNIPLDDTDEFTTY</sequence>
<dbReference type="InterPro" id="IPR007111">
    <property type="entry name" value="NACHT_NTPase"/>
</dbReference>
<gene>
    <name evidence="3" type="ORF">N7458_004344</name>
</gene>
<reference evidence="3" key="1">
    <citation type="submission" date="2022-12" db="EMBL/GenBank/DDBJ databases">
        <authorList>
            <person name="Petersen C."/>
        </authorList>
    </citation>
    <scope>NUCLEOTIDE SEQUENCE</scope>
    <source>
        <strain evidence="3">IBT 16125</strain>
    </source>
</reference>
<proteinExistence type="predicted"/>
<feature type="domain" description="NACHT" evidence="2">
    <location>
        <begin position="1"/>
        <end position="207"/>
    </location>
</feature>
<evidence type="ECO:0000313" key="4">
    <source>
        <dbReference type="Proteomes" id="UP001213681"/>
    </source>
</evidence>
<dbReference type="InterPro" id="IPR056884">
    <property type="entry name" value="NPHP3-like_N"/>
</dbReference>
<comment type="caution">
    <text evidence="3">The sequence shown here is derived from an EMBL/GenBank/DDBJ whole genome shotgun (WGS) entry which is preliminary data.</text>
</comment>
<dbReference type="InterPro" id="IPR054471">
    <property type="entry name" value="GPIID_WHD"/>
</dbReference>
<organism evidence="3 4">
    <name type="scientific">Penicillium daleae</name>
    <dbReference type="NCBI Taxonomy" id="63821"/>
    <lineage>
        <taxon>Eukaryota</taxon>
        <taxon>Fungi</taxon>
        <taxon>Dikarya</taxon>
        <taxon>Ascomycota</taxon>
        <taxon>Pezizomycotina</taxon>
        <taxon>Eurotiomycetes</taxon>
        <taxon>Eurotiomycetidae</taxon>
        <taxon>Eurotiales</taxon>
        <taxon>Aspergillaceae</taxon>
        <taxon>Penicillium</taxon>
    </lineage>
</organism>
<keyword evidence="1" id="KW-0677">Repeat</keyword>
<keyword evidence="4" id="KW-1185">Reference proteome</keyword>
<evidence type="ECO:0000256" key="1">
    <source>
        <dbReference type="ARBA" id="ARBA00022737"/>
    </source>
</evidence>
<dbReference type="PANTHER" id="PTHR10039:SF14">
    <property type="entry name" value="NACHT DOMAIN-CONTAINING PROTEIN"/>
    <property type="match status" value="1"/>
</dbReference>
<reference evidence="3" key="2">
    <citation type="journal article" date="2023" name="IMA Fungus">
        <title>Comparative genomic study of the Penicillium genus elucidates a diverse pangenome and 15 lateral gene transfer events.</title>
        <authorList>
            <person name="Petersen C."/>
            <person name="Sorensen T."/>
            <person name="Nielsen M.R."/>
            <person name="Sondergaard T.E."/>
            <person name="Sorensen J.L."/>
            <person name="Fitzpatrick D.A."/>
            <person name="Frisvad J.C."/>
            <person name="Nielsen K.L."/>
        </authorList>
    </citation>
    <scope>NUCLEOTIDE SEQUENCE</scope>
    <source>
        <strain evidence="3">IBT 16125</strain>
    </source>
</reference>
<dbReference type="GeneID" id="81597969"/>
<dbReference type="Pfam" id="PF24883">
    <property type="entry name" value="NPHP3_N"/>
    <property type="match status" value="1"/>
</dbReference>
<name>A0AAD6CCK6_9EURO</name>
<protein>
    <recommendedName>
        <fullName evidence="2">NACHT domain-containing protein</fullName>
    </recommendedName>
</protein>
<dbReference type="EMBL" id="JAPVEA010000004">
    <property type="protein sequence ID" value="KAJ5456080.1"/>
    <property type="molecule type" value="Genomic_DNA"/>
</dbReference>
<dbReference type="PROSITE" id="PS50837">
    <property type="entry name" value="NACHT"/>
    <property type="match status" value="1"/>
</dbReference>
<evidence type="ECO:0000259" key="2">
    <source>
        <dbReference type="PROSITE" id="PS50837"/>
    </source>
</evidence>
<evidence type="ECO:0000313" key="3">
    <source>
        <dbReference type="EMBL" id="KAJ5456080.1"/>
    </source>
</evidence>
<dbReference type="Proteomes" id="UP001213681">
    <property type="component" value="Unassembled WGS sequence"/>
</dbReference>
<dbReference type="AlphaFoldDB" id="A0AAD6CCK6"/>
<dbReference type="PANTHER" id="PTHR10039">
    <property type="entry name" value="AMELOGENIN"/>
    <property type="match status" value="1"/>
</dbReference>
<dbReference type="Pfam" id="PF22939">
    <property type="entry name" value="WHD_GPIID"/>
    <property type="match status" value="1"/>
</dbReference>
<dbReference type="RefSeq" id="XP_056768453.1">
    <property type="nucleotide sequence ID" value="XM_056907726.1"/>
</dbReference>
<accession>A0AAD6CCK6</accession>